<name>A0A1Q9DPN0_SYMMI</name>
<sequence>MANLPADVLAELKETATKLCAPGKGFLAADESAGPWLRAGHAEAAKIPDVIENRAAYRSMCFSTPGLSEHISGVILHWETLFQDDADGKSMVDIITGNGMIPGIKVDKAYDKKGMWGTEVGPLGHPEVSTKGLDDLQERCAQAYKKGARFAKWRNVLQLDPKKGLPSNLAIMDTVHTLARYASICQSERLVPIVEPEIVPNGDHDIEYCRKMTEIVLAAQFKALADHHIYLEGAVLKPNMVKNGLKGPKADAETIAKLTVQTLLRTVPVAMPGIFFLSGETALNEDNEEEATVNLSTMHKLYPNLPWHLSFSYGKALQKTCIVTWLGKPENKAAAQKALKARSNANMDAVFGKYVKGSCASVGTDGNVLQAAGILWTFGLEHQSFPAAFQETATKLCAPGKGFLAADESAGPWLRAGHAEAAKIPDVIENRAAYRSMCFSTPGLSEHISGVILHWETLFQDDADGKSMVDIITGNGMMPGIKVDKAYDKKGMWGTEVGPLGHPEVSTKGLDDLQERCAQAYKKGARFAKWRNVLQLDPKKGLPSNLAIMDTVHTLARYASICQSERLVPIVEPEIVPNGDHDIEYCRKMTEIVLAAQFKALADHHIYLEGAVLKPNMVKNGLKGPKADAETIAKLTVQTLLRTVPVAMPGIFFLSGETALNEDNEEEATVNLSTMHKLYPNLPWHLSFSYGKALQKTCIVTWLGKPENKAAAQKALKARSNANMDAVFGKYVKGSCASVGTDGNVLQASLDVAISEVALAPFGVATAGHA</sequence>
<evidence type="ECO:0000256" key="4">
    <source>
        <dbReference type="ARBA" id="ARBA00023152"/>
    </source>
</evidence>
<keyword evidence="7" id="KW-1185">Reference proteome</keyword>
<dbReference type="GO" id="GO:0006096">
    <property type="term" value="P:glycolytic process"/>
    <property type="evidence" value="ECO:0007669"/>
    <property type="project" value="UniProtKB-UniPathway"/>
</dbReference>
<dbReference type="GO" id="GO:0004332">
    <property type="term" value="F:fructose-bisphosphate aldolase activity"/>
    <property type="evidence" value="ECO:0007669"/>
    <property type="project" value="UniProtKB-EC"/>
</dbReference>
<reference evidence="6 7" key="1">
    <citation type="submission" date="2016-02" db="EMBL/GenBank/DDBJ databases">
        <title>Genome analysis of coral dinoflagellate symbionts highlights evolutionary adaptations to a symbiotic lifestyle.</title>
        <authorList>
            <person name="Aranda M."/>
            <person name="Li Y."/>
            <person name="Liew Y.J."/>
            <person name="Baumgarten S."/>
            <person name="Simakov O."/>
            <person name="Wilson M."/>
            <person name="Piel J."/>
            <person name="Ashoor H."/>
            <person name="Bougouffa S."/>
            <person name="Bajic V.B."/>
            <person name="Ryu T."/>
            <person name="Ravasi T."/>
            <person name="Bayer T."/>
            <person name="Micklem G."/>
            <person name="Kim H."/>
            <person name="Bhak J."/>
            <person name="Lajeunesse T.C."/>
            <person name="Voolstra C.R."/>
        </authorList>
    </citation>
    <scope>NUCLEOTIDE SEQUENCE [LARGE SCALE GENOMIC DNA]</scope>
    <source>
        <strain evidence="6 7">CCMP2467</strain>
    </source>
</reference>
<protein>
    <recommendedName>
        <fullName evidence="3">fructose-bisphosphate aldolase</fullName>
        <ecNumber evidence="3">4.1.2.13</ecNumber>
    </recommendedName>
</protein>
<evidence type="ECO:0000256" key="3">
    <source>
        <dbReference type="ARBA" id="ARBA00013068"/>
    </source>
</evidence>
<dbReference type="Gene3D" id="3.20.20.70">
    <property type="entry name" value="Aldolase class I"/>
    <property type="match status" value="2"/>
</dbReference>
<dbReference type="NCBIfam" id="NF033379">
    <property type="entry name" value="FrucBisAld_I"/>
    <property type="match status" value="2"/>
</dbReference>
<dbReference type="EC" id="4.1.2.13" evidence="3"/>
<evidence type="ECO:0000256" key="1">
    <source>
        <dbReference type="ARBA" id="ARBA00004714"/>
    </source>
</evidence>
<comment type="pathway">
    <text evidence="1">Carbohydrate degradation; glycolysis; D-glyceraldehyde 3-phosphate and glycerone phosphate from D-glucose: step 4/4.</text>
</comment>
<dbReference type="InterPro" id="IPR013785">
    <property type="entry name" value="Aldolase_TIM"/>
</dbReference>
<dbReference type="SUPFAM" id="SSF51569">
    <property type="entry name" value="Aldolase"/>
    <property type="match status" value="2"/>
</dbReference>
<dbReference type="OrthoDB" id="36455at2759"/>
<organism evidence="6 7">
    <name type="scientific">Symbiodinium microadriaticum</name>
    <name type="common">Dinoflagellate</name>
    <name type="synonym">Zooxanthella microadriatica</name>
    <dbReference type="NCBI Taxonomy" id="2951"/>
    <lineage>
        <taxon>Eukaryota</taxon>
        <taxon>Sar</taxon>
        <taxon>Alveolata</taxon>
        <taxon>Dinophyceae</taxon>
        <taxon>Suessiales</taxon>
        <taxon>Symbiodiniaceae</taxon>
        <taxon>Symbiodinium</taxon>
    </lineage>
</organism>
<dbReference type="FunFam" id="3.20.20.70:FF:000021">
    <property type="entry name" value="Fructose-bisphosphate aldolase"/>
    <property type="match status" value="2"/>
</dbReference>
<dbReference type="EMBL" id="LSRX01000445">
    <property type="protein sequence ID" value="OLP97125.1"/>
    <property type="molecule type" value="Genomic_DNA"/>
</dbReference>
<dbReference type="PANTHER" id="PTHR11627">
    <property type="entry name" value="FRUCTOSE-BISPHOSPHATE ALDOLASE"/>
    <property type="match status" value="1"/>
</dbReference>
<keyword evidence="5" id="KW-0456">Lyase</keyword>
<evidence type="ECO:0000256" key="2">
    <source>
        <dbReference type="ARBA" id="ARBA00010387"/>
    </source>
</evidence>
<dbReference type="AlphaFoldDB" id="A0A1Q9DPN0"/>
<dbReference type="UniPathway" id="UPA00109">
    <property type="reaction ID" value="UER00183"/>
</dbReference>
<evidence type="ECO:0000256" key="5">
    <source>
        <dbReference type="ARBA" id="ARBA00023239"/>
    </source>
</evidence>
<dbReference type="Proteomes" id="UP000186817">
    <property type="component" value="Unassembled WGS sequence"/>
</dbReference>
<accession>A0A1Q9DPN0</accession>
<gene>
    <name evidence="6" type="primary">Ald</name>
    <name evidence="6" type="ORF">AK812_SmicGene20585</name>
</gene>
<dbReference type="InterPro" id="IPR000741">
    <property type="entry name" value="FBA_I"/>
</dbReference>
<evidence type="ECO:0000313" key="6">
    <source>
        <dbReference type="EMBL" id="OLP97125.1"/>
    </source>
</evidence>
<keyword evidence="4" id="KW-0324">Glycolysis</keyword>
<proteinExistence type="inferred from homology"/>
<comment type="caution">
    <text evidence="6">The sequence shown here is derived from an EMBL/GenBank/DDBJ whole genome shotgun (WGS) entry which is preliminary data.</text>
</comment>
<comment type="similarity">
    <text evidence="2">Belongs to the class I fructose-bisphosphate aldolase family.</text>
</comment>
<dbReference type="Pfam" id="PF00274">
    <property type="entry name" value="Glycolytic"/>
    <property type="match status" value="2"/>
</dbReference>
<evidence type="ECO:0000313" key="7">
    <source>
        <dbReference type="Proteomes" id="UP000186817"/>
    </source>
</evidence>